<feature type="compositionally biased region" description="Acidic residues" evidence="1">
    <location>
        <begin position="119"/>
        <end position="133"/>
    </location>
</feature>
<protein>
    <submittedName>
        <fullName evidence="2">Uncharacterized protein</fullName>
    </submittedName>
</protein>
<dbReference type="EMBL" id="BGPR01005715">
    <property type="protein sequence ID" value="GBN12765.1"/>
    <property type="molecule type" value="Genomic_DNA"/>
</dbReference>
<dbReference type="Proteomes" id="UP000499080">
    <property type="component" value="Unassembled WGS sequence"/>
</dbReference>
<dbReference type="AlphaFoldDB" id="A0A4Y2LDH5"/>
<proteinExistence type="predicted"/>
<keyword evidence="3" id="KW-1185">Reference proteome</keyword>
<name>A0A4Y2LDH5_ARAVE</name>
<sequence length="139" mass="15518">MNAVSIPGSEGLEVLSPSCIETVQLLGLWNNPARPSVCSTYQLFRAAHNVSLLLPFPNQSIYLLLTIPTPYEKEMERLRKLLAEVGTGADPDFDNEDNGPQDVLEEIFSDHESFCEHDTESEENGDSENEDVNNLEMFS</sequence>
<feature type="region of interest" description="Disordered" evidence="1">
    <location>
        <begin position="87"/>
        <end position="139"/>
    </location>
</feature>
<organism evidence="2 3">
    <name type="scientific">Araneus ventricosus</name>
    <name type="common">Orbweaver spider</name>
    <name type="synonym">Epeira ventricosa</name>
    <dbReference type="NCBI Taxonomy" id="182803"/>
    <lineage>
        <taxon>Eukaryota</taxon>
        <taxon>Metazoa</taxon>
        <taxon>Ecdysozoa</taxon>
        <taxon>Arthropoda</taxon>
        <taxon>Chelicerata</taxon>
        <taxon>Arachnida</taxon>
        <taxon>Araneae</taxon>
        <taxon>Araneomorphae</taxon>
        <taxon>Entelegynae</taxon>
        <taxon>Araneoidea</taxon>
        <taxon>Araneidae</taxon>
        <taxon>Araneus</taxon>
    </lineage>
</organism>
<evidence type="ECO:0000256" key="1">
    <source>
        <dbReference type="SAM" id="MobiDB-lite"/>
    </source>
</evidence>
<accession>A0A4Y2LDH5</accession>
<evidence type="ECO:0000313" key="2">
    <source>
        <dbReference type="EMBL" id="GBN12765.1"/>
    </source>
</evidence>
<evidence type="ECO:0000313" key="3">
    <source>
        <dbReference type="Proteomes" id="UP000499080"/>
    </source>
</evidence>
<reference evidence="2 3" key="1">
    <citation type="journal article" date="2019" name="Sci. Rep.">
        <title>Orb-weaving spider Araneus ventricosus genome elucidates the spidroin gene catalogue.</title>
        <authorList>
            <person name="Kono N."/>
            <person name="Nakamura H."/>
            <person name="Ohtoshi R."/>
            <person name="Moran D.A.P."/>
            <person name="Shinohara A."/>
            <person name="Yoshida Y."/>
            <person name="Fujiwara M."/>
            <person name="Mori M."/>
            <person name="Tomita M."/>
            <person name="Arakawa K."/>
        </authorList>
    </citation>
    <scope>NUCLEOTIDE SEQUENCE [LARGE SCALE GENOMIC DNA]</scope>
</reference>
<comment type="caution">
    <text evidence="2">The sequence shown here is derived from an EMBL/GenBank/DDBJ whole genome shotgun (WGS) entry which is preliminary data.</text>
</comment>
<dbReference type="OrthoDB" id="6466835at2759"/>
<gene>
    <name evidence="2" type="ORF">AVEN_90855_1</name>
</gene>
<feature type="compositionally biased region" description="Acidic residues" evidence="1">
    <location>
        <begin position="91"/>
        <end position="107"/>
    </location>
</feature>
<feature type="compositionally biased region" description="Basic and acidic residues" evidence="1">
    <location>
        <begin position="108"/>
        <end position="118"/>
    </location>
</feature>